<feature type="region of interest" description="Disordered" evidence="1">
    <location>
        <begin position="131"/>
        <end position="159"/>
    </location>
</feature>
<dbReference type="AlphaFoldDB" id="A0A8T2U7Z5"/>
<reference evidence="3" key="1">
    <citation type="submission" date="2021-08" db="EMBL/GenBank/DDBJ databases">
        <title>WGS assembly of Ceratopteris richardii.</title>
        <authorList>
            <person name="Marchant D.B."/>
            <person name="Chen G."/>
            <person name="Jenkins J."/>
            <person name="Shu S."/>
            <person name="Leebens-Mack J."/>
            <person name="Grimwood J."/>
            <person name="Schmutz J."/>
            <person name="Soltis P."/>
            <person name="Soltis D."/>
            <person name="Chen Z.-H."/>
        </authorList>
    </citation>
    <scope>NUCLEOTIDE SEQUENCE</scope>
    <source>
        <strain evidence="3">Whitten #5841</strain>
        <tissue evidence="3">Leaf</tissue>
    </source>
</reference>
<dbReference type="EMBL" id="CM035412">
    <property type="protein sequence ID" value="KAH7432361.1"/>
    <property type="molecule type" value="Genomic_DNA"/>
</dbReference>
<name>A0A8T2U7Z5_CERRI</name>
<dbReference type="PANTHER" id="PTHR33223:SF6">
    <property type="entry name" value="CCHC-TYPE DOMAIN-CONTAINING PROTEIN"/>
    <property type="match status" value="1"/>
</dbReference>
<evidence type="ECO:0000256" key="1">
    <source>
        <dbReference type="SAM" id="MobiDB-lite"/>
    </source>
</evidence>
<organism evidence="3 4">
    <name type="scientific">Ceratopteris richardii</name>
    <name type="common">Triangle waterfern</name>
    <dbReference type="NCBI Taxonomy" id="49495"/>
    <lineage>
        <taxon>Eukaryota</taxon>
        <taxon>Viridiplantae</taxon>
        <taxon>Streptophyta</taxon>
        <taxon>Embryophyta</taxon>
        <taxon>Tracheophyta</taxon>
        <taxon>Polypodiopsida</taxon>
        <taxon>Polypodiidae</taxon>
        <taxon>Polypodiales</taxon>
        <taxon>Pteridineae</taxon>
        <taxon>Pteridaceae</taxon>
        <taxon>Parkerioideae</taxon>
        <taxon>Ceratopteris</taxon>
    </lineage>
</organism>
<proteinExistence type="predicted"/>
<dbReference type="Proteomes" id="UP000825935">
    <property type="component" value="Chromosome 7"/>
</dbReference>
<dbReference type="OrthoDB" id="6086417at2759"/>
<accession>A0A8T2U7Z5</accession>
<dbReference type="Pfam" id="PF03732">
    <property type="entry name" value="Retrotrans_gag"/>
    <property type="match status" value="1"/>
</dbReference>
<feature type="domain" description="Retrotransposon gag" evidence="2">
    <location>
        <begin position="54"/>
        <end position="130"/>
    </location>
</feature>
<dbReference type="PANTHER" id="PTHR33223">
    <property type="entry name" value="CCHC-TYPE DOMAIN-CONTAINING PROTEIN"/>
    <property type="match status" value="1"/>
</dbReference>
<keyword evidence="4" id="KW-1185">Reference proteome</keyword>
<gene>
    <name evidence="3" type="ORF">KP509_07G018900</name>
</gene>
<evidence type="ECO:0000313" key="3">
    <source>
        <dbReference type="EMBL" id="KAH7432361.1"/>
    </source>
</evidence>
<protein>
    <recommendedName>
        <fullName evidence="2">Retrotransposon gag domain-containing protein</fullName>
    </recommendedName>
</protein>
<evidence type="ECO:0000259" key="2">
    <source>
        <dbReference type="Pfam" id="PF03732"/>
    </source>
</evidence>
<comment type="caution">
    <text evidence="3">The sequence shown here is derived from an EMBL/GenBank/DDBJ whole genome shotgun (WGS) entry which is preliminary data.</text>
</comment>
<evidence type="ECO:0000313" key="4">
    <source>
        <dbReference type="Proteomes" id="UP000825935"/>
    </source>
</evidence>
<sequence length="254" mass="29269">MYKEFWNSLRQSKERKYYRRRVASQDEDPNSFIQLFEVTCEANEVVDQGQRLRIFQATLRDEAANWYGNLAPQERGTYQMLKDAFLAKFKRQGFQDRLSQQMGYLRQGINESINHYIQRMETLMRKMGTNAPNDETLKRGPGSVSVREPGQGSPTLTTPAFVTTTSTLREMKPALIEERILELVTQAIKAATMVQEAYTMKQEVVVKPNQGVFRSNTWCENCHGFNHVVTKCPESRDLLWIDRHLGCLSAFAVG</sequence>
<dbReference type="InterPro" id="IPR005162">
    <property type="entry name" value="Retrotrans_gag_dom"/>
</dbReference>